<gene>
    <name evidence="2" type="ORF">MENT_LOCUS18327</name>
</gene>
<proteinExistence type="predicted"/>
<evidence type="ECO:0000313" key="3">
    <source>
        <dbReference type="Proteomes" id="UP000580250"/>
    </source>
</evidence>
<dbReference type="EMBL" id="CAJEWN010000123">
    <property type="protein sequence ID" value="CAD2167055.1"/>
    <property type="molecule type" value="Genomic_DNA"/>
</dbReference>
<dbReference type="OrthoDB" id="5857665at2759"/>
<organism evidence="2 3">
    <name type="scientific">Meloidogyne enterolobii</name>
    <name type="common">Root-knot nematode worm</name>
    <name type="synonym">Meloidogyne mayaguensis</name>
    <dbReference type="NCBI Taxonomy" id="390850"/>
    <lineage>
        <taxon>Eukaryota</taxon>
        <taxon>Metazoa</taxon>
        <taxon>Ecdysozoa</taxon>
        <taxon>Nematoda</taxon>
        <taxon>Chromadorea</taxon>
        <taxon>Rhabditida</taxon>
        <taxon>Tylenchina</taxon>
        <taxon>Tylenchomorpha</taxon>
        <taxon>Tylenchoidea</taxon>
        <taxon>Meloidogynidae</taxon>
        <taxon>Meloidogyninae</taxon>
        <taxon>Meloidogyne</taxon>
    </lineage>
</organism>
<keyword evidence="1" id="KW-0812">Transmembrane</keyword>
<name>A0A6V7UWM7_MELEN</name>
<dbReference type="Proteomes" id="UP000580250">
    <property type="component" value="Unassembled WGS sequence"/>
</dbReference>
<evidence type="ECO:0000256" key="1">
    <source>
        <dbReference type="SAM" id="Phobius"/>
    </source>
</evidence>
<keyword evidence="1" id="KW-0472">Membrane</keyword>
<reference evidence="2 3" key="1">
    <citation type="submission" date="2020-08" db="EMBL/GenBank/DDBJ databases">
        <authorList>
            <person name="Koutsovoulos G."/>
            <person name="Danchin GJ E."/>
        </authorList>
    </citation>
    <scope>NUCLEOTIDE SEQUENCE [LARGE SCALE GENOMIC DNA]</scope>
</reference>
<feature type="transmembrane region" description="Helical" evidence="1">
    <location>
        <begin position="6"/>
        <end position="28"/>
    </location>
</feature>
<protein>
    <submittedName>
        <fullName evidence="2">Uncharacterized protein</fullName>
    </submittedName>
</protein>
<sequence>MIIFIFFLLISFIILFSIFFFSPFYLIFSTPTTFFVSSFNQNSDCVNLICETNDFGKLDIFDDELKLIDISNGKVLEKCTKCSDCTNSGYSICMQPRHFNAQIKQLQSDSKVFAHFSNNYFSLLIKSF</sequence>
<comment type="caution">
    <text evidence="2">The sequence shown here is derived from an EMBL/GenBank/DDBJ whole genome shotgun (WGS) entry which is preliminary data.</text>
</comment>
<accession>A0A6V7UWM7</accession>
<evidence type="ECO:0000313" key="2">
    <source>
        <dbReference type="EMBL" id="CAD2167055.1"/>
    </source>
</evidence>
<dbReference type="AlphaFoldDB" id="A0A6V7UWM7"/>
<keyword evidence="1" id="KW-1133">Transmembrane helix</keyword>